<keyword evidence="3" id="KW-0378">Hydrolase</keyword>
<dbReference type="PANTHER" id="PTHR21240">
    <property type="entry name" value="2-AMINO-3-CARBOXYLMUCONATE-6-SEMIALDEHYDE DECARBOXYLASE"/>
    <property type="match status" value="1"/>
</dbReference>
<proteinExistence type="predicted"/>
<name>A0A523RX97_UNCAE</name>
<evidence type="ECO:0000313" key="4">
    <source>
        <dbReference type="Proteomes" id="UP000316360"/>
    </source>
</evidence>
<dbReference type="GO" id="GO:0016787">
    <property type="term" value="F:hydrolase activity"/>
    <property type="evidence" value="ECO:0007669"/>
    <property type="project" value="UniProtKB-KW"/>
</dbReference>
<evidence type="ECO:0000259" key="2">
    <source>
        <dbReference type="Pfam" id="PF04909"/>
    </source>
</evidence>
<comment type="caution">
    <text evidence="3">The sequence shown here is derived from an EMBL/GenBank/DDBJ whole genome shotgun (WGS) entry which is preliminary data.</text>
</comment>
<dbReference type="InterPro" id="IPR032465">
    <property type="entry name" value="ACMSD"/>
</dbReference>
<dbReference type="GO" id="GO:0016831">
    <property type="term" value="F:carboxy-lyase activity"/>
    <property type="evidence" value="ECO:0007669"/>
    <property type="project" value="InterPro"/>
</dbReference>
<accession>A0A523RX97</accession>
<feature type="domain" description="Amidohydrolase-related" evidence="2">
    <location>
        <begin position="16"/>
        <end position="259"/>
    </location>
</feature>
<dbReference type="EMBL" id="SOKJ01000229">
    <property type="protein sequence ID" value="TET10398.1"/>
    <property type="molecule type" value="Genomic_DNA"/>
</dbReference>
<dbReference type="CDD" id="cd01292">
    <property type="entry name" value="metallo-dependent_hydrolases"/>
    <property type="match status" value="1"/>
</dbReference>
<dbReference type="InterPro" id="IPR032466">
    <property type="entry name" value="Metal_Hydrolase"/>
</dbReference>
<evidence type="ECO:0000313" key="3">
    <source>
        <dbReference type="EMBL" id="TET10398.1"/>
    </source>
</evidence>
<reference evidence="3 4" key="1">
    <citation type="submission" date="2019-03" db="EMBL/GenBank/DDBJ databases">
        <title>Metabolic potential of uncultured bacteria and archaea associated with petroleum seepage in deep-sea sediments.</title>
        <authorList>
            <person name="Dong X."/>
            <person name="Hubert C."/>
        </authorList>
    </citation>
    <scope>NUCLEOTIDE SEQUENCE [LARGE SCALE GENOMIC DNA]</scope>
    <source>
        <strain evidence="3">E44_bin7</strain>
    </source>
</reference>
<sequence length="263" mass="29472">MLKPREVAKKEVKVIIDAHLHLGNDRVFDEKTTEEEIIKTIDNHGIDGAIVQPMVDTPSIDVARNCHDRIARMAEDNPGRIFGMVSLNPHLKEEEFEKEIDRCIKELEFVGIKLNPLAHACNPLSKDGMRLFEKARELEAPVMVHTGAGIPFSLPAMVIPIAKKFLDLKIILAHGGNNITAGEALVVAEQCDNVFLEPSWVAIHIVCKFIKSLGASRIMFGSDMLENCPVELAKYRNMRLAREELEQCLWKTAKEVFNLSVSP</sequence>
<dbReference type="InterPro" id="IPR006680">
    <property type="entry name" value="Amidohydro-rel"/>
</dbReference>
<dbReference type="SUPFAM" id="SSF51556">
    <property type="entry name" value="Metallo-dependent hydrolases"/>
    <property type="match status" value="1"/>
</dbReference>
<evidence type="ECO:0000256" key="1">
    <source>
        <dbReference type="ARBA" id="ARBA00023239"/>
    </source>
</evidence>
<protein>
    <submittedName>
        <fullName evidence="3">Amidohydrolase</fullName>
    </submittedName>
</protein>
<dbReference type="Pfam" id="PF04909">
    <property type="entry name" value="Amidohydro_2"/>
    <property type="match status" value="1"/>
</dbReference>
<dbReference type="AlphaFoldDB" id="A0A523RX97"/>
<organism evidence="3 4">
    <name type="scientific">Aerophobetes bacterium</name>
    <dbReference type="NCBI Taxonomy" id="2030807"/>
    <lineage>
        <taxon>Bacteria</taxon>
        <taxon>Candidatus Aerophobota</taxon>
    </lineage>
</organism>
<dbReference type="Proteomes" id="UP000316360">
    <property type="component" value="Unassembled WGS sequence"/>
</dbReference>
<keyword evidence="1" id="KW-0456">Lyase</keyword>
<gene>
    <name evidence="3" type="ORF">E3J84_04080</name>
</gene>
<dbReference type="Gene3D" id="3.20.20.140">
    <property type="entry name" value="Metal-dependent hydrolases"/>
    <property type="match status" value="1"/>
</dbReference>